<feature type="domain" description="BUB1 N-terminal" evidence="14">
    <location>
        <begin position="506"/>
        <end position="669"/>
    </location>
</feature>
<dbReference type="Gene3D" id="1.25.40.430">
    <property type="match status" value="1"/>
</dbReference>
<keyword evidence="7" id="KW-0324">Glycolysis</keyword>
<dbReference type="Gene3D" id="1.10.510.10">
    <property type="entry name" value="Transferase(Phosphotransferase) domain 1"/>
    <property type="match status" value="1"/>
</dbReference>
<dbReference type="PROSITE" id="PS51489">
    <property type="entry name" value="BUB1_N"/>
    <property type="match status" value="1"/>
</dbReference>
<dbReference type="SFLD" id="SFLDS00001">
    <property type="entry name" value="Enolase"/>
    <property type="match status" value="1"/>
</dbReference>
<dbReference type="InterPro" id="IPR020809">
    <property type="entry name" value="Enolase_CS"/>
</dbReference>
<dbReference type="CDD" id="cd13981">
    <property type="entry name" value="STKc_Bub1_BubR1"/>
    <property type="match status" value="1"/>
</dbReference>
<dbReference type="SMART" id="SM00777">
    <property type="entry name" value="Mad3_BUB1_I"/>
    <property type="match status" value="1"/>
</dbReference>
<feature type="region of interest" description="Disordered" evidence="12">
    <location>
        <begin position="885"/>
        <end position="904"/>
    </location>
</feature>
<dbReference type="FunFam" id="1.25.40.430:FF:000003">
    <property type="entry name" value="Checkpoint serine/threonine-protein kinase BUB1"/>
    <property type="match status" value="1"/>
</dbReference>
<evidence type="ECO:0000256" key="2">
    <source>
        <dbReference type="ARBA" id="ARBA00005031"/>
    </source>
</evidence>
<evidence type="ECO:0000256" key="7">
    <source>
        <dbReference type="ARBA" id="ARBA00023152"/>
    </source>
</evidence>
<dbReference type="InterPro" id="IPR008271">
    <property type="entry name" value="Ser/Thr_kinase_AS"/>
</dbReference>
<evidence type="ECO:0000256" key="8">
    <source>
        <dbReference type="ARBA" id="ARBA00023239"/>
    </source>
</evidence>
<evidence type="ECO:0000259" key="14">
    <source>
        <dbReference type="PROSITE" id="PS51489"/>
    </source>
</evidence>
<dbReference type="GO" id="GO:0004672">
    <property type="term" value="F:protein kinase activity"/>
    <property type="evidence" value="ECO:0007669"/>
    <property type="project" value="InterPro"/>
</dbReference>
<dbReference type="SFLD" id="SFLDF00002">
    <property type="entry name" value="enolase"/>
    <property type="match status" value="1"/>
</dbReference>
<proteinExistence type="inferred from homology"/>
<dbReference type="InterPro" id="IPR013212">
    <property type="entry name" value="Mad3/Bub1_I"/>
</dbReference>
<dbReference type="CDD" id="cd03313">
    <property type="entry name" value="enolase"/>
    <property type="match status" value="1"/>
</dbReference>
<dbReference type="InterPro" id="IPR011009">
    <property type="entry name" value="Kinase-like_dom_sf"/>
</dbReference>
<dbReference type="Pfam" id="PF08311">
    <property type="entry name" value="Mad3_BUB1_I"/>
    <property type="match status" value="1"/>
</dbReference>
<evidence type="ECO:0000256" key="1">
    <source>
        <dbReference type="ARBA" id="ARBA00001946"/>
    </source>
</evidence>
<feature type="compositionally biased region" description="Acidic residues" evidence="12">
    <location>
        <begin position="1099"/>
        <end position="1115"/>
    </location>
</feature>
<organism evidence="15 16">
    <name type="scientific">Corynascus novoguineensis</name>
    <dbReference type="NCBI Taxonomy" id="1126955"/>
    <lineage>
        <taxon>Eukaryota</taxon>
        <taxon>Fungi</taxon>
        <taxon>Dikarya</taxon>
        <taxon>Ascomycota</taxon>
        <taxon>Pezizomycotina</taxon>
        <taxon>Sordariomycetes</taxon>
        <taxon>Sordariomycetidae</taxon>
        <taxon>Sordariales</taxon>
        <taxon>Chaetomiaceae</taxon>
        <taxon>Corynascus</taxon>
    </lineage>
</organism>
<protein>
    <recommendedName>
        <fullName evidence="5">Enolase</fullName>
        <ecNumber evidence="4">4.2.1.11</ecNumber>
    </recommendedName>
    <alternativeName>
        <fullName evidence="9">2-phospho-D-glycerate hydro-lyase</fullName>
    </alternativeName>
    <alternativeName>
        <fullName evidence="10">2-phosphoglycerate dehydratase</fullName>
    </alternativeName>
</protein>
<dbReference type="GO" id="GO:0000287">
    <property type="term" value="F:magnesium ion binding"/>
    <property type="evidence" value="ECO:0007669"/>
    <property type="project" value="InterPro"/>
</dbReference>
<feature type="region of interest" description="Disordered" evidence="12">
    <location>
        <begin position="680"/>
        <end position="769"/>
    </location>
</feature>
<dbReference type="GO" id="GO:0004634">
    <property type="term" value="F:phosphopyruvate hydratase activity"/>
    <property type="evidence" value="ECO:0007669"/>
    <property type="project" value="UniProtKB-EC"/>
</dbReference>
<feature type="compositionally biased region" description="Low complexity" evidence="12">
    <location>
        <begin position="680"/>
        <end position="695"/>
    </location>
</feature>
<dbReference type="SFLD" id="SFLDG00178">
    <property type="entry name" value="enolase"/>
    <property type="match status" value="1"/>
</dbReference>
<evidence type="ECO:0000256" key="4">
    <source>
        <dbReference type="ARBA" id="ARBA00012058"/>
    </source>
</evidence>
<comment type="pathway">
    <text evidence="2">Carbohydrate degradation; glycolysis; pyruvate from D-glyceraldehyde 3-phosphate: step 4/5.</text>
</comment>
<evidence type="ECO:0000256" key="9">
    <source>
        <dbReference type="ARBA" id="ARBA00031125"/>
    </source>
</evidence>
<dbReference type="SUPFAM" id="SSF51604">
    <property type="entry name" value="Enolase C-terminal domain-like"/>
    <property type="match status" value="1"/>
</dbReference>
<dbReference type="PROSITE" id="PS50011">
    <property type="entry name" value="PROTEIN_KINASE_DOM"/>
    <property type="match status" value="1"/>
</dbReference>
<comment type="similarity">
    <text evidence="3">Belongs to the enolase family.</text>
</comment>
<dbReference type="PROSITE" id="PS00164">
    <property type="entry name" value="ENOLASE"/>
    <property type="match status" value="1"/>
</dbReference>
<dbReference type="PROSITE" id="PS00108">
    <property type="entry name" value="PROTEIN_KINASE_ST"/>
    <property type="match status" value="1"/>
</dbReference>
<dbReference type="SMART" id="SM01192">
    <property type="entry name" value="Enolase_C"/>
    <property type="match status" value="1"/>
</dbReference>
<dbReference type="GO" id="GO:0006096">
    <property type="term" value="P:glycolytic process"/>
    <property type="evidence" value="ECO:0007669"/>
    <property type="project" value="UniProtKB-KW"/>
</dbReference>
<dbReference type="InterPro" id="IPR020810">
    <property type="entry name" value="Enolase_C"/>
</dbReference>
<dbReference type="InterPro" id="IPR020811">
    <property type="entry name" value="Enolase_N"/>
</dbReference>
<keyword evidence="8" id="KW-0456">Lyase</keyword>
<gene>
    <name evidence="15" type="ORF">C7999DRAFT_43577</name>
</gene>
<dbReference type="PANTHER" id="PTHR11902">
    <property type="entry name" value="ENOLASE"/>
    <property type="match status" value="1"/>
</dbReference>
<comment type="catalytic activity">
    <reaction evidence="11">
        <text>(2R)-2-phosphoglycerate = phosphoenolpyruvate + H2O</text>
        <dbReference type="Rhea" id="RHEA:10164"/>
        <dbReference type="ChEBI" id="CHEBI:15377"/>
        <dbReference type="ChEBI" id="CHEBI:58289"/>
        <dbReference type="ChEBI" id="CHEBI:58702"/>
        <dbReference type="EC" id="4.2.1.11"/>
    </reaction>
</comment>
<feature type="compositionally biased region" description="Acidic residues" evidence="12">
    <location>
        <begin position="1000"/>
        <end position="1009"/>
    </location>
</feature>
<evidence type="ECO:0000256" key="6">
    <source>
        <dbReference type="ARBA" id="ARBA00022842"/>
    </source>
</evidence>
<sequence length="1608" mass="177594">MPISKIHARYVYDSRGNPTVEVDVVTELGLHRAIVPSGASTGQHEACELRDGDKEKWAGKGVLKAVQNVNEKIGPAIIKENIDVKDQSKVDKFLIDLDGTKNKTELGANAILGVSLAIAKAGAAEKGVPLYAHISDLAGTKKPYVLPVPFMNVLNGGSHAGGRLAFQEFMIVPSSAPSFSEAMRQGAEVYQKLKSLAKKKYGHSAGNVGDEGGVAPDIQTPKEALDLIMGAIEEAGYKGKISIAMDVASSEFYKADAKKYDLDFKNPDSDPSKWLSYEELANLYSELCKEYPIVSIEDPFAEDDWEAWSYFYKTQDIQIVGDDLTVTNPLRIKQAIELKAANALLLKVNQIGTLTESIQAAKDSYAAGWGVMVSHRSGETEDVTISDVVVGLRSGEIKTGAPCRSERLAKLNQILRIEEELGDNAIYAGENFRKAVQLTAALPKMAPNDAVNFDIIEGHKENIQALPSGRSAKKLAELFSRSPLQPQSTPSPLDTKDVNESIRAEFEEELAAISESDDPLDIYDRYVRWTFDAYPSAQATPQSQLHTLLERATKTFVSSPQYKNDPRYLKLWLHYINFFSDAPREAFVFLSRHSIGETLALFYEEYAAWLEGAGRWAQAEEVYKLGIERDARPTARLLRKFGEFEKRRAQQAETDNGPSSPALPVARPALAAKVDPFAAAAAAAPRDPQAPRQPAGLGSTSSKSARPKMAIFSDADAAPAAPAMSSRGAGSKGWDSIGSLADRKKENTMEPKPWAGETLKAGGKKSGTKMAVFRDPRERVFVDLRAVYPTPDEPGTELSFEEVWAANRGWLGREWEDEEIPSFEDENSMAAVNALADNVSQKLVVHHDVLRLDENGAPVYPKETKPRKKKVIEMNETQIIKAKLDSPSGPKIKKKRRSTAEPTMTLHTKAATEDIYDIFNAPIKPAVHDLGASDDERGFESDDYTSGAESTVTTTNVPTSEAGDEDDDEPEAEIDDENSDVKSVASEWSEFSMHKHIPDIEGDNEEQDDTQASGLRSGQQNEENDDEDLEPPRTRTMFVPIPPEDYVPSRRPYRDPVEAANNRLPFMTPITERTETSLDMTTDQGRYGKTPSRRRGEEMIDDVESQDGDEEENLDLEPLSSPLREVMEDESPKGKISQPLLPKARPALAGKPLAPKTPVPKGPIIKETQCNPVDDSVRAEILANIHPPLSSYDGFYDHHDERCERGAEIRKFAKASGKGNRNSTDKTGNLGTAVVLEFPGTKSQYTIRKELGAGAFAPVYLVENSCPDIGSSDSENQGDENGPVAMMGRGAFASTHNRRHEREALKMEDPPTPWEFYMMRLAHSRLGPQHRATASLSPALEMHLYQDEGFLFLPYHPHGTLLDVVNLFRSEASGVMDEQLAMFFSIELLRTVEALHSKQIMHGDIKADNCLLRLDHLTNNSHTHDQQQLSSQWHASGAGGWASRGVTLIDFGRGIDMRAFAPDVRFVADWKTTAQDCAEMREGRPWTWQIDYHGLAGTLHVLLFGKYIETTRCDAGGLGTSGAGGRRYRIRESLKRYWQTEIWAECFDLLLNPGAFAAEREEGGKMPVLRGMRAVREKMEAWLEANCERGVGLKGLMGKVEAWAKGRK</sequence>
<name>A0AAN7CN98_9PEZI</name>
<dbReference type="Pfam" id="PF03952">
    <property type="entry name" value="Enolase_N"/>
    <property type="match status" value="1"/>
</dbReference>
<evidence type="ECO:0000256" key="12">
    <source>
        <dbReference type="SAM" id="MobiDB-lite"/>
    </source>
</evidence>
<feature type="compositionally biased region" description="Acidic residues" evidence="12">
    <location>
        <begin position="962"/>
        <end position="978"/>
    </location>
</feature>
<comment type="cofactor">
    <cofactor evidence="1">
        <name>Mg(2+)</name>
        <dbReference type="ChEBI" id="CHEBI:18420"/>
    </cofactor>
</comment>
<dbReference type="InterPro" id="IPR000941">
    <property type="entry name" value="Enolase"/>
</dbReference>
<dbReference type="SMART" id="SM00220">
    <property type="entry name" value="S_TKc"/>
    <property type="match status" value="1"/>
</dbReference>
<dbReference type="GO" id="GO:0000015">
    <property type="term" value="C:phosphopyruvate hydratase complex"/>
    <property type="evidence" value="ECO:0007669"/>
    <property type="project" value="InterPro"/>
</dbReference>
<evidence type="ECO:0000256" key="11">
    <source>
        <dbReference type="ARBA" id="ARBA00048333"/>
    </source>
</evidence>
<reference evidence="15" key="1">
    <citation type="journal article" date="2023" name="Mol. Phylogenet. Evol.">
        <title>Genome-scale phylogeny and comparative genomics of the fungal order Sordariales.</title>
        <authorList>
            <person name="Hensen N."/>
            <person name="Bonometti L."/>
            <person name="Westerberg I."/>
            <person name="Brannstrom I.O."/>
            <person name="Guillou S."/>
            <person name="Cros-Aarteil S."/>
            <person name="Calhoun S."/>
            <person name="Haridas S."/>
            <person name="Kuo A."/>
            <person name="Mondo S."/>
            <person name="Pangilinan J."/>
            <person name="Riley R."/>
            <person name="LaButti K."/>
            <person name="Andreopoulos B."/>
            <person name="Lipzen A."/>
            <person name="Chen C."/>
            <person name="Yan M."/>
            <person name="Daum C."/>
            <person name="Ng V."/>
            <person name="Clum A."/>
            <person name="Steindorff A."/>
            <person name="Ohm R.A."/>
            <person name="Martin F."/>
            <person name="Silar P."/>
            <person name="Natvig D.O."/>
            <person name="Lalanne C."/>
            <person name="Gautier V."/>
            <person name="Ament-Velasquez S.L."/>
            <person name="Kruys A."/>
            <person name="Hutchinson M.I."/>
            <person name="Powell A.J."/>
            <person name="Barry K."/>
            <person name="Miller A.N."/>
            <person name="Grigoriev I.V."/>
            <person name="Debuchy R."/>
            <person name="Gladieux P."/>
            <person name="Hiltunen Thoren M."/>
            <person name="Johannesson H."/>
        </authorList>
    </citation>
    <scope>NUCLEOTIDE SEQUENCE</scope>
    <source>
        <strain evidence="15">CBS 359.72</strain>
    </source>
</reference>
<evidence type="ECO:0000313" key="16">
    <source>
        <dbReference type="Proteomes" id="UP001303647"/>
    </source>
</evidence>
<evidence type="ECO:0000256" key="3">
    <source>
        <dbReference type="ARBA" id="ARBA00009604"/>
    </source>
</evidence>
<dbReference type="Proteomes" id="UP001303647">
    <property type="component" value="Unassembled WGS sequence"/>
</dbReference>
<feature type="compositionally biased region" description="Polar residues" evidence="12">
    <location>
        <begin position="947"/>
        <end position="959"/>
    </location>
</feature>
<keyword evidence="6" id="KW-0460">Magnesium</keyword>
<dbReference type="GO" id="GO:0005524">
    <property type="term" value="F:ATP binding"/>
    <property type="evidence" value="ECO:0007669"/>
    <property type="project" value="InterPro"/>
</dbReference>
<dbReference type="NCBIfam" id="TIGR01060">
    <property type="entry name" value="eno"/>
    <property type="match status" value="1"/>
</dbReference>
<accession>A0AAN7CN98</accession>
<dbReference type="Pfam" id="PF00113">
    <property type="entry name" value="Enolase_C"/>
    <property type="match status" value="1"/>
</dbReference>
<dbReference type="HAMAP" id="MF_00318">
    <property type="entry name" value="Enolase"/>
    <property type="match status" value="1"/>
</dbReference>
<dbReference type="EMBL" id="MU857723">
    <property type="protein sequence ID" value="KAK4244796.1"/>
    <property type="molecule type" value="Genomic_DNA"/>
</dbReference>
<evidence type="ECO:0000259" key="13">
    <source>
        <dbReference type="PROSITE" id="PS50011"/>
    </source>
</evidence>
<dbReference type="SMART" id="SM01193">
    <property type="entry name" value="Enolase_N"/>
    <property type="match status" value="1"/>
</dbReference>
<dbReference type="Gene3D" id="3.20.20.120">
    <property type="entry name" value="Enolase-like C-terminal domain"/>
    <property type="match status" value="1"/>
</dbReference>
<dbReference type="PANTHER" id="PTHR11902:SF1">
    <property type="entry name" value="ENOLASE"/>
    <property type="match status" value="1"/>
</dbReference>
<dbReference type="InterPro" id="IPR036849">
    <property type="entry name" value="Enolase-like_C_sf"/>
</dbReference>
<reference evidence="15" key="2">
    <citation type="submission" date="2023-05" db="EMBL/GenBank/DDBJ databases">
        <authorList>
            <consortium name="Lawrence Berkeley National Laboratory"/>
            <person name="Steindorff A."/>
            <person name="Hensen N."/>
            <person name="Bonometti L."/>
            <person name="Westerberg I."/>
            <person name="Brannstrom I.O."/>
            <person name="Guillou S."/>
            <person name="Cros-Aarteil S."/>
            <person name="Calhoun S."/>
            <person name="Haridas S."/>
            <person name="Kuo A."/>
            <person name="Mondo S."/>
            <person name="Pangilinan J."/>
            <person name="Riley R."/>
            <person name="Labutti K."/>
            <person name="Andreopoulos B."/>
            <person name="Lipzen A."/>
            <person name="Chen C."/>
            <person name="Yanf M."/>
            <person name="Daum C."/>
            <person name="Ng V."/>
            <person name="Clum A."/>
            <person name="Ohm R."/>
            <person name="Martin F."/>
            <person name="Silar P."/>
            <person name="Natvig D."/>
            <person name="Lalanne C."/>
            <person name="Gautier V."/>
            <person name="Ament-Velasquez S.L."/>
            <person name="Kruys A."/>
            <person name="Hutchinson M.I."/>
            <person name="Powell A.J."/>
            <person name="Barry K."/>
            <person name="Miller A.N."/>
            <person name="Grigoriev I.V."/>
            <person name="Debuchy R."/>
            <person name="Gladieux P."/>
            <person name="Thoren M.H."/>
            <person name="Johannesson H."/>
        </authorList>
    </citation>
    <scope>NUCLEOTIDE SEQUENCE</scope>
    <source>
        <strain evidence="15">CBS 359.72</strain>
    </source>
</reference>
<feature type="domain" description="Protein kinase" evidence="13">
    <location>
        <begin position="1245"/>
        <end position="1608"/>
    </location>
</feature>
<dbReference type="PRINTS" id="PR00148">
    <property type="entry name" value="ENOLASE"/>
</dbReference>
<dbReference type="SUPFAM" id="SSF54826">
    <property type="entry name" value="Enolase N-terminal domain-like"/>
    <property type="match status" value="1"/>
</dbReference>
<dbReference type="FunFam" id="3.20.20.120:FF:000002">
    <property type="entry name" value="Enolase 1"/>
    <property type="match status" value="1"/>
</dbReference>
<comment type="caution">
    <text evidence="15">The sequence shown here is derived from an EMBL/GenBank/DDBJ whole genome shotgun (WGS) entry which is preliminary data.</text>
</comment>
<feature type="region of interest" description="Disordered" evidence="12">
    <location>
        <begin position="929"/>
        <end position="1169"/>
    </location>
</feature>
<keyword evidence="16" id="KW-1185">Reference proteome</keyword>
<dbReference type="InterPro" id="IPR000719">
    <property type="entry name" value="Prot_kinase_dom"/>
</dbReference>
<evidence type="ECO:0000256" key="5">
    <source>
        <dbReference type="ARBA" id="ARBA00017068"/>
    </source>
</evidence>
<dbReference type="InterPro" id="IPR029017">
    <property type="entry name" value="Enolase-like_N"/>
</dbReference>
<dbReference type="EC" id="4.2.1.11" evidence="4"/>
<dbReference type="SUPFAM" id="SSF56112">
    <property type="entry name" value="Protein kinase-like (PK-like)"/>
    <property type="match status" value="1"/>
</dbReference>
<evidence type="ECO:0000256" key="10">
    <source>
        <dbReference type="ARBA" id="ARBA00032132"/>
    </source>
</evidence>
<feature type="compositionally biased region" description="Low complexity" evidence="12">
    <location>
        <begin position="714"/>
        <end position="723"/>
    </location>
</feature>
<dbReference type="Gene3D" id="3.30.390.10">
    <property type="entry name" value="Enolase-like, N-terminal domain"/>
    <property type="match status" value="1"/>
</dbReference>
<dbReference type="FunFam" id="3.30.390.10:FF:000001">
    <property type="entry name" value="Enolase"/>
    <property type="match status" value="1"/>
</dbReference>
<evidence type="ECO:0000313" key="15">
    <source>
        <dbReference type="EMBL" id="KAK4244796.1"/>
    </source>
</evidence>